<feature type="region of interest" description="Disordered" evidence="6">
    <location>
        <begin position="148"/>
        <end position="180"/>
    </location>
</feature>
<protein>
    <recommendedName>
        <fullName evidence="7">TauD/TfdA-like domain-containing protein</fullName>
    </recommendedName>
</protein>
<dbReference type="Gene3D" id="3.60.130.10">
    <property type="entry name" value="Clavaminate synthase-like"/>
    <property type="match status" value="1"/>
</dbReference>
<sequence>MPHKEESQLEIVELHPTFAAEVRGTNFHNLGSDVFDEIHAAITKLGKKHRLAFDQLFDVSNLLEDGSVAAVNSHRAAMNKGNSLFHVDSSFNPRRAGYSLLKAHELPPKGTGGATEYADTRTAFDELPEELKKELLEQDYHVAGMARTGQAAGPGRPPNEFEPTNPTRQLPSESESPLPARGIKHWYKRHIWSRTHSKKSDSSKLFSKFKHTGRRLHKEPPPRHPSRALPQPQHRPTEELSPTLTQPALLQPPPPERSPSRASTFGLTSFINNFKHETERSFLTPLEKEVYNSLTQVTGRGRLTPAFSPTFAARLVLPDRDSTDALASVQHLTREFPDYQKELLCRDLRNFLTGDQRRVLRVVLFRNVEVFCEGDEEGTVGREGQPLLRASPAREVVVVEARRASSTNVVGTVRIGRLLGSGARWLGFGRYGVLGASWRRVWRELGELAVGKGKVGKGKVGKGKVGKGKVGKGKVGKGKVGMVRRGRGRRGRLRSEDCRGGD</sequence>
<dbReference type="SUPFAM" id="SSF51197">
    <property type="entry name" value="Clavaminate synthase-like"/>
    <property type="match status" value="1"/>
</dbReference>
<comment type="similarity">
    <text evidence="1">Belongs to the TfdA dioxygenase family.</text>
</comment>
<feature type="compositionally biased region" description="Basic and acidic residues" evidence="6">
    <location>
        <begin position="493"/>
        <end position="502"/>
    </location>
</feature>
<comment type="caution">
    <text evidence="8">The sequence shown here is derived from an EMBL/GenBank/DDBJ whole genome shotgun (WGS) entry which is preliminary data.</text>
</comment>
<dbReference type="PANTHER" id="PTHR43779">
    <property type="entry name" value="DIOXYGENASE RV0097-RELATED"/>
    <property type="match status" value="1"/>
</dbReference>
<organism evidence="8 9">
    <name type="scientific">Friedmanniomyces endolithicus</name>
    <dbReference type="NCBI Taxonomy" id="329885"/>
    <lineage>
        <taxon>Eukaryota</taxon>
        <taxon>Fungi</taxon>
        <taxon>Dikarya</taxon>
        <taxon>Ascomycota</taxon>
        <taxon>Pezizomycotina</taxon>
        <taxon>Dothideomycetes</taxon>
        <taxon>Dothideomycetidae</taxon>
        <taxon>Mycosphaerellales</taxon>
        <taxon>Teratosphaeriaceae</taxon>
        <taxon>Friedmanniomyces</taxon>
    </lineage>
</organism>
<dbReference type="InterPro" id="IPR051178">
    <property type="entry name" value="TfdA_dioxygenase"/>
</dbReference>
<evidence type="ECO:0000256" key="1">
    <source>
        <dbReference type="ARBA" id="ARBA00005896"/>
    </source>
</evidence>
<dbReference type="OrthoDB" id="3904609at2759"/>
<proteinExistence type="inferred from homology"/>
<evidence type="ECO:0000256" key="5">
    <source>
        <dbReference type="ARBA" id="ARBA00023004"/>
    </source>
</evidence>
<accession>A0A4U0UYK6</accession>
<keyword evidence="2" id="KW-0479">Metal-binding</keyword>
<evidence type="ECO:0000313" key="9">
    <source>
        <dbReference type="Proteomes" id="UP000310066"/>
    </source>
</evidence>
<keyword evidence="3" id="KW-0223">Dioxygenase</keyword>
<evidence type="ECO:0000256" key="6">
    <source>
        <dbReference type="SAM" id="MobiDB-lite"/>
    </source>
</evidence>
<evidence type="ECO:0000259" key="7">
    <source>
        <dbReference type="Pfam" id="PF02668"/>
    </source>
</evidence>
<feature type="region of interest" description="Disordered" evidence="6">
    <location>
        <begin position="459"/>
        <end position="502"/>
    </location>
</feature>
<dbReference type="InterPro" id="IPR003819">
    <property type="entry name" value="TauD/TfdA-like"/>
</dbReference>
<dbReference type="Proteomes" id="UP000310066">
    <property type="component" value="Unassembled WGS sequence"/>
</dbReference>
<evidence type="ECO:0000256" key="2">
    <source>
        <dbReference type="ARBA" id="ARBA00022723"/>
    </source>
</evidence>
<evidence type="ECO:0000256" key="4">
    <source>
        <dbReference type="ARBA" id="ARBA00023002"/>
    </source>
</evidence>
<name>A0A4U0UYK6_9PEZI</name>
<dbReference type="GO" id="GO:0046872">
    <property type="term" value="F:metal ion binding"/>
    <property type="evidence" value="ECO:0007669"/>
    <property type="project" value="UniProtKB-KW"/>
</dbReference>
<evidence type="ECO:0000256" key="3">
    <source>
        <dbReference type="ARBA" id="ARBA00022964"/>
    </source>
</evidence>
<dbReference type="AlphaFoldDB" id="A0A4U0UYK6"/>
<feature type="region of interest" description="Disordered" evidence="6">
    <location>
        <begin position="245"/>
        <end position="264"/>
    </location>
</feature>
<feature type="compositionally biased region" description="Basic residues" evidence="6">
    <location>
        <begin position="459"/>
        <end position="492"/>
    </location>
</feature>
<feature type="compositionally biased region" description="Polar residues" evidence="6">
    <location>
        <begin position="162"/>
        <end position="175"/>
    </location>
</feature>
<dbReference type="GO" id="GO:0051213">
    <property type="term" value="F:dioxygenase activity"/>
    <property type="evidence" value="ECO:0007669"/>
    <property type="project" value="UniProtKB-KW"/>
</dbReference>
<evidence type="ECO:0000313" key="8">
    <source>
        <dbReference type="EMBL" id="TKA41318.1"/>
    </source>
</evidence>
<dbReference type="PANTHER" id="PTHR43779:SF3">
    <property type="entry name" value="(3R)-3-[(CARBOXYMETHYL)AMINO]FATTY ACID OXYGENASE_DECARBOXYLASE"/>
    <property type="match status" value="1"/>
</dbReference>
<reference evidence="8 9" key="1">
    <citation type="submission" date="2017-03" db="EMBL/GenBank/DDBJ databases">
        <title>Genomes of endolithic fungi from Antarctica.</title>
        <authorList>
            <person name="Coleine C."/>
            <person name="Masonjones S."/>
            <person name="Stajich J.E."/>
        </authorList>
    </citation>
    <scope>NUCLEOTIDE SEQUENCE [LARGE SCALE GENOMIC DNA]</scope>
    <source>
        <strain evidence="8 9">CCFEE 5311</strain>
    </source>
</reference>
<dbReference type="EMBL" id="NAJP01000028">
    <property type="protein sequence ID" value="TKA41318.1"/>
    <property type="molecule type" value="Genomic_DNA"/>
</dbReference>
<keyword evidence="5" id="KW-0408">Iron</keyword>
<dbReference type="Pfam" id="PF02668">
    <property type="entry name" value="TauD"/>
    <property type="match status" value="1"/>
</dbReference>
<gene>
    <name evidence="8" type="ORF">B0A54_06220</name>
</gene>
<feature type="region of interest" description="Disordered" evidence="6">
    <location>
        <begin position="211"/>
        <end position="240"/>
    </location>
</feature>
<dbReference type="InterPro" id="IPR042098">
    <property type="entry name" value="TauD-like_sf"/>
</dbReference>
<keyword evidence="4" id="KW-0560">Oxidoreductase</keyword>
<feature type="domain" description="TauD/TfdA-like" evidence="7">
    <location>
        <begin position="44"/>
        <end position="170"/>
    </location>
</feature>